<proteinExistence type="predicted"/>
<dbReference type="Proteomes" id="UP000518752">
    <property type="component" value="Unassembled WGS sequence"/>
</dbReference>
<evidence type="ECO:0000313" key="4">
    <source>
        <dbReference type="Proteomes" id="UP000518752"/>
    </source>
</evidence>
<dbReference type="Gene3D" id="3.30.70.120">
    <property type="match status" value="1"/>
</dbReference>
<dbReference type="AlphaFoldDB" id="A0A8H5FRM6"/>
<evidence type="ECO:0000313" key="3">
    <source>
        <dbReference type="EMBL" id="KAF5365015.1"/>
    </source>
</evidence>
<protein>
    <recommendedName>
        <fullName evidence="1">ATP phosphoribosyltransferase</fullName>
    </recommendedName>
</protein>
<sequence length="116" mass="13140">MSAIQKFKLVFFTPSTYTRAILDHLFTKYPLELGKIGNYEQCAFITKGTGQFKPTAEAQPTIGAPGGQLESVEEDRVELLVIDQGEKEQLRNAVKELIEVHPYEEVAYDIYKVEDL</sequence>
<dbReference type="InterPro" id="IPR015867">
    <property type="entry name" value="N-reg_PII/ATP_PRibTrfase_C"/>
</dbReference>
<reference evidence="2 4" key="1">
    <citation type="journal article" date="2020" name="ISME J.">
        <title>Uncovering the hidden diversity of litter-decomposition mechanisms in mushroom-forming fungi.</title>
        <authorList>
            <person name="Floudas D."/>
            <person name="Bentzer J."/>
            <person name="Ahren D."/>
            <person name="Johansson T."/>
            <person name="Persson P."/>
            <person name="Tunlid A."/>
        </authorList>
    </citation>
    <scope>NUCLEOTIDE SEQUENCE [LARGE SCALE GENOMIC DNA]</scope>
    <source>
        <strain evidence="2 4">CBS 406.79</strain>
    </source>
</reference>
<comment type="caution">
    <text evidence="2">The sequence shown here is derived from an EMBL/GenBank/DDBJ whole genome shotgun (WGS) entry which is preliminary data.</text>
</comment>
<dbReference type="InterPro" id="IPR036069">
    <property type="entry name" value="DUF34/NIF3_sf"/>
</dbReference>
<gene>
    <name evidence="3" type="ORF">D9757_011441</name>
    <name evidence="2" type="ORF">D9757_013562</name>
</gene>
<dbReference type="EMBL" id="JAACJN010000177">
    <property type="protein sequence ID" value="KAF5365015.1"/>
    <property type="molecule type" value="Genomic_DNA"/>
</dbReference>
<dbReference type="PANTHER" id="PTHR41774">
    <property type="match status" value="1"/>
</dbReference>
<evidence type="ECO:0000256" key="1">
    <source>
        <dbReference type="ARBA" id="ARBA00020998"/>
    </source>
</evidence>
<evidence type="ECO:0000313" key="2">
    <source>
        <dbReference type="EMBL" id="KAF5346619.1"/>
    </source>
</evidence>
<name>A0A8H5FRM6_9AGAR</name>
<dbReference type="OrthoDB" id="15981at2759"/>
<dbReference type="SUPFAM" id="SSF102705">
    <property type="entry name" value="NIF3 (NGG1p interacting factor 3)-like"/>
    <property type="match status" value="1"/>
</dbReference>
<dbReference type="PANTHER" id="PTHR41774:SF1">
    <property type="entry name" value="NGG1P INTERACTING FACTOR NIF3"/>
    <property type="match status" value="1"/>
</dbReference>
<dbReference type="EMBL" id="JAACJN010000348">
    <property type="protein sequence ID" value="KAF5346619.1"/>
    <property type="molecule type" value="Genomic_DNA"/>
</dbReference>
<organism evidence="2 4">
    <name type="scientific">Collybiopsis confluens</name>
    <dbReference type="NCBI Taxonomy" id="2823264"/>
    <lineage>
        <taxon>Eukaryota</taxon>
        <taxon>Fungi</taxon>
        <taxon>Dikarya</taxon>
        <taxon>Basidiomycota</taxon>
        <taxon>Agaricomycotina</taxon>
        <taxon>Agaricomycetes</taxon>
        <taxon>Agaricomycetidae</taxon>
        <taxon>Agaricales</taxon>
        <taxon>Marasmiineae</taxon>
        <taxon>Omphalotaceae</taxon>
        <taxon>Collybiopsis</taxon>
    </lineage>
</organism>
<keyword evidence="4" id="KW-1185">Reference proteome</keyword>
<accession>A0A8H5FRM6</accession>